<feature type="transmembrane region" description="Helical" evidence="6">
    <location>
        <begin position="105"/>
        <end position="126"/>
    </location>
</feature>
<dbReference type="GO" id="GO:0009055">
    <property type="term" value="F:electron transfer activity"/>
    <property type="evidence" value="ECO:0007669"/>
    <property type="project" value="InterPro"/>
</dbReference>
<dbReference type="PANTHER" id="PTHR30485:SF2">
    <property type="entry name" value="BLL0597 PROTEIN"/>
    <property type="match status" value="1"/>
</dbReference>
<evidence type="ECO:0000256" key="3">
    <source>
        <dbReference type="ARBA" id="ARBA00022692"/>
    </source>
</evidence>
<keyword evidence="2" id="KW-1003">Cell membrane</keyword>
<accession>A0A1W1BMJ8</accession>
<evidence type="ECO:0000259" key="7">
    <source>
        <dbReference type="Pfam" id="PF01292"/>
    </source>
</evidence>
<evidence type="ECO:0000256" key="5">
    <source>
        <dbReference type="ARBA" id="ARBA00023136"/>
    </source>
</evidence>
<feature type="transmembrane region" description="Helical" evidence="6">
    <location>
        <begin position="42"/>
        <end position="62"/>
    </location>
</feature>
<dbReference type="GO" id="GO:0020037">
    <property type="term" value="F:heme binding"/>
    <property type="evidence" value="ECO:0007669"/>
    <property type="project" value="TreeGrafter"/>
</dbReference>
<evidence type="ECO:0000256" key="1">
    <source>
        <dbReference type="ARBA" id="ARBA00004651"/>
    </source>
</evidence>
<dbReference type="Gene3D" id="1.20.950.20">
    <property type="entry name" value="Transmembrane di-heme cytochromes, Chain C"/>
    <property type="match status" value="1"/>
</dbReference>
<sequence>MNRTEDKVYVWNLSARIIHWMIALSFTLAFITSFYENLLHDHVALGFIFGIMILYRIIWGFIGPKYAQFRHFMLRPSDFIFYFKEKIQNRWRKIPAGHNPASSWYTIWAMVMGTVIVVSGLLLYGIQEAKGVLSYLNDTHTQYIGVLDTIHQYSAYIFVAWIVIHITGVLIEQFWHKTHMVFAMLTGYKRTEGEDTTVSRPLMFFSFSFIIVGILTYLFITSSNYNFLTLQKYTNVDYEEIYPVYHNECGGALGKCHKSYPPYILPKKSWKKIMTTLDNHRGIKITEANISKSEQQSILKFLLANSAETSKREAAVKMMKSLGKRRPKAITKTPYWRETHKNIPKSIFKTKEVKDKSNCFACHKDFEYGNLDDMNIKRDY</sequence>
<dbReference type="PANTHER" id="PTHR30485">
    <property type="entry name" value="NI/FE-HYDROGENASE 1 B-TYPE CYTOCHROME SUBUNIT"/>
    <property type="match status" value="1"/>
</dbReference>
<evidence type="ECO:0000313" key="8">
    <source>
        <dbReference type="EMBL" id="SFV54726.1"/>
    </source>
</evidence>
<gene>
    <name evidence="8" type="ORF">MNB_SV-12-962</name>
</gene>
<feature type="transmembrane region" description="Helical" evidence="6">
    <location>
        <begin position="202"/>
        <end position="220"/>
    </location>
</feature>
<dbReference type="InterPro" id="IPR018588">
    <property type="entry name" value="Dihaem_cytochrome-c"/>
</dbReference>
<dbReference type="Pfam" id="PF09626">
    <property type="entry name" value="DHC"/>
    <property type="match status" value="1"/>
</dbReference>
<dbReference type="InterPro" id="IPR016174">
    <property type="entry name" value="Di-haem_cyt_TM"/>
</dbReference>
<evidence type="ECO:0000256" key="4">
    <source>
        <dbReference type="ARBA" id="ARBA00022989"/>
    </source>
</evidence>
<proteinExistence type="predicted"/>
<keyword evidence="5 6" id="KW-0472">Membrane</keyword>
<evidence type="ECO:0000256" key="6">
    <source>
        <dbReference type="SAM" id="Phobius"/>
    </source>
</evidence>
<organism evidence="8">
    <name type="scientific">hydrothermal vent metagenome</name>
    <dbReference type="NCBI Taxonomy" id="652676"/>
    <lineage>
        <taxon>unclassified sequences</taxon>
        <taxon>metagenomes</taxon>
        <taxon>ecological metagenomes</taxon>
    </lineage>
</organism>
<feature type="transmembrane region" description="Helical" evidence="6">
    <location>
        <begin position="17"/>
        <end position="35"/>
    </location>
</feature>
<protein>
    <submittedName>
        <fullName evidence="8">Ni,Fe-hydrogenase I cytochrome b subunit</fullName>
    </submittedName>
</protein>
<reference evidence="8" key="1">
    <citation type="submission" date="2016-10" db="EMBL/GenBank/DDBJ databases">
        <authorList>
            <person name="de Groot N.N."/>
        </authorList>
    </citation>
    <scope>NUCLEOTIDE SEQUENCE</scope>
</reference>
<dbReference type="Pfam" id="PF01292">
    <property type="entry name" value="Ni_hydr_CYTB"/>
    <property type="match status" value="1"/>
</dbReference>
<dbReference type="EMBL" id="FPHE01000055">
    <property type="protein sequence ID" value="SFV54726.1"/>
    <property type="molecule type" value="Genomic_DNA"/>
</dbReference>
<name>A0A1W1BMJ8_9ZZZZ</name>
<dbReference type="InterPro" id="IPR051542">
    <property type="entry name" value="Hydrogenase_cytochrome"/>
</dbReference>
<evidence type="ECO:0000256" key="2">
    <source>
        <dbReference type="ARBA" id="ARBA00022475"/>
    </source>
</evidence>
<feature type="domain" description="Cytochrome b561 bacterial/Ni-hydrogenase" evidence="7">
    <location>
        <begin position="10"/>
        <end position="187"/>
    </location>
</feature>
<keyword evidence="4 6" id="KW-1133">Transmembrane helix</keyword>
<dbReference type="SUPFAM" id="SSF81342">
    <property type="entry name" value="Transmembrane di-heme cytochromes"/>
    <property type="match status" value="1"/>
</dbReference>
<keyword evidence="3 6" id="KW-0812">Transmembrane</keyword>
<dbReference type="GO" id="GO:0005886">
    <property type="term" value="C:plasma membrane"/>
    <property type="evidence" value="ECO:0007669"/>
    <property type="project" value="UniProtKB-SubCell"/>
</dbReference>
<comment type="subcellular location">
    <subcellularLocation>
        <location evidence="1">Cell membrane</location>
        <topology evidence="1">Multi-pass membrane protein</topology>
    </subcellularLocation>
</comment>
<dbReference type="InterPro" id="IPR011577">
    <property type="entry name" value="Cyt_b561_bac/Ni-Hgenase"/>
</dbReference>
<feature type="transmembrane region" description="Helical" evidence="6">
    <location>
        <begin position="153"/>
        <end position="175"/>
    </location>
</feature>
<dbReference type="GO" id="GO:0022904">
    <property type="term" value="P:respiratory electron transport chain"/>
    <property type="evidence" value="ECO:0007669"/>
    <property type="project" value="InterPro"/>
</dbReference>
<dbReference type="AlphaFoldDB" id="A0A1W1BMJ8"/>